<name>A0A814ZAG5_9BILA</name>
<accession>A0A814ZAG5</accession>
<keyword evidence="4" id="KW-1185">Reference proteome</keyword>
<gene>
    <name evidence="3" type="ORF">JXQ802_LOCUS26484</name>
    <name evidence="2" type="ORF">PYM288_LOCUS17859</name>
</gene>
<dbReference type="Proteomes" id="UP000663870">
    <property type="component" value="Unassembled WGS sequence"/>
</dbReference>
<sequence length="238" mass="27697">MVMTNMSLTDILEMSRSAFSNVQPTSIRYYIVDPNNKNSAKELSKSALTMIKLLKKTLPSGNKRSGGQITTSTTETDVNSDGDKENRRKISRASTSNDKLNDKRRRRKNKNSNNHDYNDVQWSFSSDEEYQPPLIEQLYPSSMSSARDRADFELTRTGRIDYFCEKYLYLTGVIVIRKFIHEAQINLSMHQENFYEFLRFIRNSSTFLIEIQEIAEKIRKEDTKVKIEELVNVGYESK</sequence>
<evidence type="ECO:0000313" key="3">
    <source>
        <dbReference type="EMBL" id="CAF1241496.1"/>
    </source>
</evidence>
<dbReference type="Proteomes" id="UP000663854">
    <property type="component" value="Unassembled WGS sequence"/>
</dbReference>
<organism evidence="3 4">
    <name type="scientific">Rotaria sordida</name>
    <dbReference type="NCBI Taxonomy" id="392033"/>
    <lineage>
        <taxon>Eukaryota</taxon>
        <taxon>Metazoa</taxon>
        <taxon>Spiralia</taxon>
        <taxon>Gnathifera</taxon>
        <taxon>Rotifera</taxon>
        <taxon>Eurotatoria</taxon>
        <taxon>Bdelloidea</taxon>
        <taxon>Philodinida</taxon>
        <taxon>Philodinidae</taxon>
        <taxon>Rotaria</taxon>
    </lineage>
</organism>
<dbReference type="EMBL" id="CAJNOH010000519">
    <property type="protein sequence ID" value="CAF1065128.1"/>
    <property type="molecule type" value="Genomic_DNA"/>
</dbReference>
<feature type="region of interest" description="Disordered" evidence="1">
    <location>
        <begin position="58"/>
        <end position="122"/>
    </location>
</feature>
<evidence type="ECO:0000313" key="2">
    <source>
        <dbReference type="EMBL" id="CAF1065128.1"/>
    </source>
</evidence>
<feature type="compositionally biased region" description="Polar residues" evidence="1">
    <location>
        <begin position="59"/>
        <end position="79"/>
    </location>
</feature>
<comment type="caution">
    <text evidence="3">The sequence shown here is derived from an EMBL/GenBank/DDBJ whole genome shotgun (WGS) entry which is preliminary data.</text>
</comment>
<evidence type="ECO:0000313" key="4">
    <source>
        <dbReference type="Proteomes" id="UP000663870"/>
    </source>
</evidence>
<dbReference type="EMBL" id="CAJNOL010000928">
    <property type="protein sequence ID" value="CAF1241496.1"/>
    <property type="molecule type" value="Genomic_DNA"/>
</dbReference>
<reference evidence="3" key="1">
    <citation type="submission" date="2021-02" db="EMBL/GenBank/DDBJ databases">
        <authorList>
            <person name="Nowell W R."/>
        </authorList>
    </citation>
    <scope>NUCLEOTIDE SEQUENCE</scope>
</reference>
<dbReference type="AlphaFoldDB" id="A0A814ZAG5"/>
<proteinExistence type="predicted"/>
<protein>
    <submittedName>
        <fullName evidence="3">Uncharacterized protein</fullName>
    </submittedName>
</protein>
<evidence type="ECO:0000256" key="1">
    <source>
        <dbReference type="SAM" id="MobiDB-lite"/>
    </source>
</evidence>